<dbReference type="EMBL" id="AP014609">
    <property type="protein sequence ID" value="BAR91994.1"/>
    <property type="molecule type" value="Genomic_DNA"/>
</dbReference>
<keyword evidence="2 3" id="KW-0694">RNA-binding</keyword>
<sequence length="149" mass="17956">MSILNRKARFKYHFLEHYVSGIQLFGTEVKSIRQNKANIMESFCQMIHGELYSINMYIAEYKFGTNWNHSSRRERKLLLKKQELIKINKKLKNPGLTLIPIELFFNDKGYIKMKIVLAKGKKTYDKRESLRKKDFYREIQQSFKLKNRI</sequence>
<reference evidence="4 5" key="1">
    <citation type="journal article" date="2015" name="Microbes Environ.">
        <title>An Efficient Strategy Developed for Next-Generation Sequencing of Endosymbiont Genomes Performed Using Crude DNA Isolated from Host Tissues: A Case Study of Blattabacterium cuenoti Inhabiting the Fat Bodies of Cockroaches.</title>
        <authorList>
            <person name="Kinjo Y."/>
            <person name="Saitoh S."/>
            <person name="Tokuda G."/>
        </authorList>
    </citation>
    <scope>NUCLEOTIDE SEQUENCE [LARGE SCALE GENOMIC DNA]</scope>
    <source>
        <strain evidence="4 5">BPAY</strain>
    </source>
</reference>
<evidence type="ECO:0000256" key="1">
    <source>
        <dbReference type="ARBA" id="ARBA00022490"/>
    </source>
</evidence>
<dbReference type="PROSITE" id="PS01317">
    <property type="entry name" value="SSRP"/>
    <property type="match status" value="1"/>
</dbReference>
<comment type="similarity">
    <text evidence="3">Belongs to the SmpB family.</text>
</comment>
<name>A0ABN5V470_9FLAO</name>
<evidence type="ECO:0000256" key="3">
    <source>
        <dbReference type="HAMAP-Rule" id="MF_00023"/>
    </source>
</evidence>
<dbReference type="InterPro" id="IPR020081">
    <property type="entry name" value="SsrA-bd_prot_CS"/>
</dbReference>
<keyword evidence="1 3" id="KW-0963">Cytoplasm</keyword>
<comment type="subcellular location">
    <subcellularLocation>
        <location evidence="3">Cytoplasm</location>
    </subcellularLocation>
    <text evidence="3">The tmRNA-SmpB complex associates with stalled 70S ribosomes.</text>
</comment>
<dbReference type="InterPro" id="IPR000037">
    <property type="entry name" value="SsrA-bd_prot"/>
</dbReference>
<accession>A0ABN5V470</accession>
<dbReference type="SUPFAM" id="SSF74982">
    <property type="entry name" value="Small protein B (SmpB)"/>
    <property type="match status" value="1"/>
</dbReference>
<proteinExistence type="inferred from homology"/>
<dbReference type="RefSeq" id="WP_096378110.1">
    <property type="nucleotide sequence ID" value="NZ_AP014609.1"/>
</dbReference>
<organism evidence="4 5">
    <name type="scientific">Blattabacterium cuenoti BPAY</name>
    <dbReference type="NCBI Taxonomy" id="1457031"/>
    <lineage>
        <taxon>Bacteria</taxon>
        <taxon>Pseudomonadati</taxon>
        <taxon>Bacteroidota</taxon>
        <taxon>Flavobacteriia</taxon>
        <taxon>Flavobacteriales</taxon>
        <taxon>Blattabacteriaceae</taxon>
        <taxon>Blattabacterium</taxon>
    </lineage>
</organism>
<evidence type="ECO:0000256" key="2">
    <source>
        <dbReference type="ARBA" id="ARBA00022884"/>
    </source>
</evidence>
<protein>
    <recommendedName>
        <fullName evidence="3">SsrA-binding protein</fullName>
    </recommendedName>
    <alternativeName>
        <fullName evidence="3">Small protein B</fullName>
    </alternativeName>
</protein>
<dbReference type="Gene3D" id="2.40.280.10">
    <property type="match status" value="1"/>
</dbReference>
<evidence type="ECO:0000313" key="5">
    <source>
        <dbReference type="Proteomes" id="UP000217805"/>
    </source>
</evidence>
<evidence type="ECO:0000313" key="4">
    <source>
        <dbReference type="EMBL" id="BAR91994.1"/>
    </source>
</evidence>
<dbReference type="PANTHER" id="PTHR30308">
    <property type="entry name" value="TMRNA-BINDING COMPONENT OF TRANS-TRANSLATION TAGGING COMPLEX"/>
    <property type="match status" value="1"/>
</dbReference>
<dbReference type="HAMAP" id="MF_00023">
    <property type="entry name" value="SmpB"/>
    <property type="match status" value="1"/>
</dbReference>
<keyword evidence="5" id="KW-1185">Reference proteome</keyword>
<gene>
    <name evidence="3 4" type="primary">smpB</name>
    <name evidence="4" type="ORF">BPAY_244</name>
</gene>
<dbReference type="NCBIfam" id="NF003843">
    <property type="entry name" value="PRK05422.1"/>
    <property type="match status" value="1"/>
</dbReference>
<dbReference type="Pfam" id="PF01668">
    <property type="entry name" value="SmpB"/>
    <property type="match status" value="1"/>
</dbReference>
<dbReference type="InterPro" id="IPR023620">
    <property type="entry name" value="SmpB"/>
</dbReference>
<dbReference type="CDD" id="cd09294">
    <property type="entry name" value="SmpB"/>
    <property type="match status" value="1"/>
</dbReference>
<dbReference type="Proteomes" id="UP000217805">
    <property type="component" value="Chromosome"/>
</dbReference>
<dbReference type="PANTHER" id="PTHR30308:SF2">
    <property type="entry name" value="SSRA-BINDING PROTEIN"/>
    <property type="match status" value="1"/>
</dbReference>
<comment type="function">
    <text evidence="3">Required for rescue of stalled ribosomes mediated by trans-translation. Binds to transfer-messenger RNA (tmRNA), required for stable association of tmRNA with ribosomes. tmRNA and SmpB together mimic tRNA shape, replacing the anticodon stem-loop with SmpB. tmRNA is encoded by the ssrA gene; the 2 termini fold to resemble tRNA(Ala) and it encodes a 'tag peptide', a short internal open reading frame. During trans-translation Ala-aminoacylated tmRNA acts like a tRNA, entering the A-site of stalled ribosomes, displacing the stalled mRNA. The ribosome then switches to translate the ORF on the tmRNA; the nascent peptide is terminated with the 'tag peptide' encoded by the tmRNA and targeted for degradation. The ribosome is freed to recommence translation, which seems to be the essential function of trans-translation.</text>
</comment>
<dbReference type="NCBIfam" id="TIGR00086">
    <property type="entry name" value="smpB"/>
    <property type="match status" value="1"/>
</dbReference>